<evidence type="ECO:0000313" key="5">
    <source>
        <dbReference type="Proteomes" id="UP000824280"/>
    </source>
</evidence>
<keyword evidence="2" id="KW-0732">Signal</keyword>
<keyword evidence="5" id="KW-1185">Reference proteome</keyword>
<feature type="domain" description="Calcineurin-like phosphoesterase" evidence="3">
    <location>
        <begin position="30"/>
        <end position="293"/>
    </location>
</feature>
<accession>A0ABX8ZI21</accession>
<dbReference type="InterPro" id="IPR004843">
    <property type="entry name" value="Calcineurin-like_PHP"/>
</dbReference>
<reference evidence="4 5" key="1">
    <citation type="submission" date="2021-08" db="EMBL/GenBank/DDBJ databases">
        <title>Comparative Genomics Analysis of the Genus Qipengyuania Reveals Extensive Genetic Diversity and Metabolic Versatility, Including the Description of Fifteen Novel Species.</title>
        <authorList>
            <person name="Liu Y."/>
        </authorList>
    </citation>
    <scope>NUCLEOTIDE SEQUENCE [LARGE SCALE GENOMIC DNA]</scope>
    <source>
        <strain evidence="4 5">1XM2-8</strain>
    </source>
</reference>
<dbReference type="SUPFAM" id="SSF56300">
    <property type="entry name" value="Metallo-dependent phosphatases"/>
    <property type="match status" value="1"/>
</dbReference>
<gene>
    <name evidence="4" type="ORF">K3166_00800</name>
</gene>
<dbReference type="PANTHER" id="PTHR46546">
    <property type="entry name" value="SHEWANELLA-LIKE PROTEIN PHOSPHATASE 1"/>
    <property type="match status" value="1"/>
</dbReference>
<dbReference type="Pfam" id="PF00149">
    <property type="entry name" value="Metallophos"/>
    <property type="match status" value="1"/>
</dbReference>
<dbReference type="InterPro" id="IPR029052">
    <property type="entry name" value="Metallo-depent_PP-like"/>
</dbReference>
<evidence type="ECO:0000313" key="4">
    <source>
        <dbReference type="EMBL" id="QZD87284.1"/>
    </source>
</evidence>
<name>A0ABX8ZI21_9SPHN</name>
<evidence type="ECO:0000259" key="3">
    <source>
        <dbReference type="Pfam" id="PF00149"/>
    </source>
</evidence>
<evidence type="ECO:0000256" key="2">
    <source>
        <dbReference type="SAM" id="SignalP"/>
    </source>
</evidence>
<dbReference type="Proteomes" id="UP000824280">
    <property type="component" value="Chromosome"/>
</dbReference>
<dbReference type="PANTHER" id="PTHR46546:SF4">
    <property type="entry name" value="SHEWANELLA-LIKE PROTEIN PHOSPHATASE 1"/>
    <property type="match status" value="1"/>
</dbReference>
<sequence>MRNLIALLAMLFWSAVPLAAQEVPAPAGNRIVAVGDLHGDYEAWRAIASAAGLADDGGRWVGGDTVLVQLGDITDRGPDSLKIIRHLINLEQEAQAAGGQVIVLLGNHEAMNVTGDVRYVHAGEYEAFRDRKSKQRREATWLANRDLIAAIYRKDQPHISVGKMKERWFAETPLGMLEHRRAWAPGGEFGEWASQRPAALMIGTTLFVHGGLSAETSAMSIEAINARTRAALLPGEEVDRSALDDPFGPLWYRGNVMRGDDDETDKARPSREAELDIVLSRYGAQRLVVGHTPSVRGIAASDNGKLIRVDTGISSYYGGVPSFLVIQGEEVTAHQRGADGEWTSRTLESPASGSDE</sequence>
<feature type="signal peptide" evidence="2">
    <location>
        <begin position="1"/>
        <end position="19"/>
    </location>
</feature>
<evidence type="ECO:0000256" key="1">
    <source>
        <dbReference type="SAM" id="MobiDB-lite"/>
    </source>
</evidence>
<feature type="region of interest" description="Disordered" evidence="1">
    <location>
        <begin position="335"/>
        <end position="356"/>
    </location>
</feature>
<proteinExistence type="predicted"/>
<organism evidence="4 5">
    <name type="scientific">Qipengyuania psychrotolerans</name>
    <dbReference type="NCBI Taxonomy" id="2867238"/>
    <lineage>
        <taxon>Bacteria</taxon>
        <taxon>Pseudomonadati</taxon>
        <taxon>Pseudomonadota</taxon>
        <taxon>Alphaproteobacteria</taxon>
        <taxon>Sphingomonadales</taxon>
        <taxon>Erythrobacteraceae</taxon>
        <taxon>Qipengyuania</taxon>
    </lineage>
</organism>
<dbReference type="RefSeq" id="WP_221422823.1">
    <property type="nucleotide sequence ID" value="NZ_CP081297.1"/>
</dbReference>
<feature type="chain" id="PRO_5045069602" evidence="2">
    <location>
        <begin position="20"/>
        <end position="356"/>
    </location>
</feature>
<feature type="compositionally biased region" description="Polar residues" evidence="1">
    <location>
        <begin position="343"/>
        <end position="356"/>
    </location>
</feature>
<dbReference type="EMBL" id="CP081297">
    <property type="protein sequence ID" value="QZD87284.1"/>
    <property type="molecule type" value="Genomic_DNA"/>
</dbReference>
<protein>
    <submittedName>
        <fullName evidence="4">Metallophosphoesterase</fullName>
    </submittedName>
</protein>
<dbReference type="Gene3D" id="3.60.21.10">
    <property type="match status" value="1"/>
</dbReference>